<dbReference type="KEGG" id="wsu:WS1156"/>
<dbReference type="eggNOG" id="COG2014">
    <property type="taxonomic scope" value="Bacteria"/>
</dbReference>
<keyword evidence="3" id="KW-1185">Reference proteome</keyword>
<protein>
    <recommendedName>
        <fullName evidence="1">Putative heavy-metal chelation domain-containing protein</fullName>
    </recommendedName>
</protein>
<dbReference type="EMBL" id="BX571660">
    <property type="protein sequence ID" value="CAE10243.1"/>
    <property type="molecule type" value="Genomic_DNA"/>
</dbReference>
<dbReference type="DNASU" id="2554980"/>
<dbReference type="InterPro" id="IPR007161">
    <property type="entry name" value="DUF364"/>
</dbReference>
<dbReference type="RefSeq" id="WP_011139031.1">
    <property type="nucleotide sequence ID" value="NC_005090.1"/>
</dbReference>
<dbReference type="Gene3D" id="3.40.50.11590">
    <property type="match status" value="1"/>
</dbReference>
<accession>Q7MRP2</accession>
<dbReference type="HOGENOM" id="CLU_094096_0_0_7"/>
<organism evidence="3">
    <name type="scientific">Wolinella succinogenes (strain ATCC 29543 / DSM 1740 / CCUG 13145 / JCM 31913 / LMG 7466 / NCTC 11488 / FDC 602W)</name>
    <name type="common">Vibrio succinogenes</name>
    <dbReference type="NCBI Taxonomy" id="273121"/>
    <lineage>
        <taxon>Bacteria</taxon>
        <taxon>Pseudomonadati</taxon>
        <taxon>Campylobacterota</taxon>
        <taxon>Epsilonproteobacteria</taxon>
        <taxon>Campylobacterales</taxon>
        <taxon>Helicobacteraceae</taxon>
        <taxon>Wolinella</taxon>
    </lineage>
</organism>
<dbReference type="AlphaFoldDB" id="Q7MRP2"/>
<proteinExistence type="predicted"/>
<dbReference type="Pfam" id="PF04016">
    <property type="entry name" value="DUF364"/>
    <property type="match status" value="1"/>
</dbReference>
<dbReference type="STRING" id="273121.WS1156"/>
<sequence length="252" mass="27636">MSLYANLIHQASLIAQHEGLILEDFGTSTTCVYALIRQANQHYIGVALLPQGEGEFTPLCATSCEEVFDQSLDFDPLHRALGLALANAIARYRLGSEKIPLQKGARALLPQKLLELTKEGDEIVFVGNLEPVIKKMRQEGRKPLVFCRQKNRLSDEVHSDIFEYEALASSKIAVITGAALIGSTVDAISAISPKGSVRILAGFSAGVHPSWLSGSGFTHVASMLLEPSIKESLFRHQWEEIFSYPAYFLPIP</sequence>
<reference evidence="2 3" key="1">
    <citation type="journal article" date="2003" name="Proc. Natl. Acad. Sci. U.S.A.">
        <title>Complete genome sequence and analysis of Wolinella succinogenes.</title>
        <authorList>
            <person name="Baar C."/>
            <person name="Eppinger M."/>
            <person name="Raddatz G."/>
            <person name="Simon JM."/>
            <person name="Lanz C."/>
            <person name="Klimmek O."/>
            <person name="Nandakumar R."/>
            <person name="Gross R."/>
            <person name="Rosinus A."/>
            <person name="Keller H."/>
            <person name="Jagtap P."/>
            <person name="Linke B."/>
            <person name="Meyer F."/>
            <person name="Lederer H."/>
            <person name="Schuster S.C."/>
        </authorList>
    </citation>
    <scope>NUCLEOTIDE SEQUENCE [LARGE SCALE GENOMIC DNA]</scope>
    <source>
        <strain evidence="3">ATCC 29543 / DSM 1740 / CCUG 13145 / JCM 31913 / LMG 7466 / NCTC 11488 / FDC 602W</strain>
    </source>
</reference>
<feature type="domain" description="Putative heavy-metal chelation" evidence="1">
    <location>
        <begin position="117"/>
        <end position="224"/>
    </location>
</feature>
<dbReference type="Proteomes" id="UP000000422">
    <property type="component" value="Chromosome"/>
</dbReference>
<evidence type="ECO:0000259" key="1">
    <source>
        <dbReference type="Pfam" id="PF04016"/>
    </source>
</evidence>
<name>Q7MRP2_WOLSU</name>
<evidence type="ECO:0000313" key="2">
    <source>
        <dbReference type="EMBL" id="CAE10243.1"/>
    </source>
</evidence>
<dbReference type="SUPFAM" id="SSF159713">
    <property type="entry name" value="Dhaf3308-like"/>
    <property type="match status" value="1"/>
</dbReference>
<evidence type="ECO:0000313" key="3">
    <source>
        <dbReference type="Proteomes" id="UP000000422"/>
    </source>
</evidence>
<gene>
    <name evidence="2" type="ordered locus">WS1156</name>
</gene>